<accession>A0A2R3J273</accession>
<organism evidence="1 2">
    <name type="scientific">Pseudomonas paraeruginosa</name>
    <dbReference type="NCBI Taxonomy" id="2994495"/>
    <lineage>
        <taxon>Bacteria</taxon>
        <taxon>Pseudomonadati</taxon>
        <taxon>Pseudomonadota</taxon>
        <taxon>Gammaproteobacteria</taxon>
        <taxon>Pseudomonadales</taxon>
        <taxon>Pseudomonadaceae</taxon>
        <taxon>Pseudomonas</taxon>
    </lineage>
</organism>
<dbReference type="EMBL" id="CP027169">
    <property type="protein sequence ID" value="AVK07957.1"/>
    <property type="molecule type" value="Genomic_DNA"/>
</dbReference>
<sequence>MSEEFQEKLWRLVIETLGSDIEGADDIAFDFKSAEDSLVFIKSSDVPAPEIGQENLPFVSAVRFKSNIGLVSASKSLDKLAILGFLD</sequence>
<proteinExistence type="predicted"/>
<dbReference type="Proteomes" id="UP000238390">
    <property type="component" value="Chromosome"/>
</dbReference>
<keyword evidence="2" id="KW-1185">Reference proteome</keyword>
<gene>
    <name evidence="1" type="ORF">CSB93_3788</name>
</gene>
<dbReference type="AlphaFoldDB" id="A0A2R3J273"/>
<name>A0A2R3J273_9PSED</name>
<protein>
    <submittedName>
        <fullName evidence="1">Uncharacterized protein</fullName>
    </submittedName>
</protein>
<evidence type="ECO:0000313" key="2">
    <source>
        <dbReference type="Proteomes" id="UP000238390"/>
    </source>
</evidence>
<evidence type="ECO:0000313" key="1">
    <source>
        <dbReference type="EMBL" id="AVK07957.1"/>
    </source>
</evidence>
<reference evidence="1 2" key="1">
    <citation type="submission" date="2018-02" db="EMBL/GenBank/DDBJ databases">
        <title>FDA/CDC Antimicrobial Resistant Isolate Bank Genome Sequencing.</title>
        <authorList>
            <person name="Benahmed F.H."/>
            <person name="Lutgring J.D."/>
            <person name="Yoo B."/>
            <person name="Machado M."/>
            <person name="Brown A."/>
            <person name="McAllister G."/>
            <person name="Perry A."/>
            <person name="Halpin A.L."/>
            <person name="Vavikolanu K."/>
            <person name="Ott S."/>
            <person name="Zhao X."/>
            <person name="Tallon L.J."/>
            <person name="Sadzewicz L."/>
            <person name="Aluvathingal J."/>
            <person name="Nadendla S."/>
            <person name="Voskania-kordi A."/>
            <person name="Simonyan V."/>
            <person name="Patel J."/>
            <person name="Shawar R.M."/>
        </authorList>
    </citation>
    <scope>NUCLEOTIDE SEQUENCE [LARGE SCALE GENOMIC DNA]</scope>
    <source>
        <strain evidence="1 2">AR_0356</strain>
    </source>
</reference>